<dbReference type="CDD" id="cd00402">
    <property type="entry name" value="Riboflavin_synthase_like"/>
    <property type="match status" value="1"/>
</dbReference>
<evidence type="ECO:0000256" key="9">
    <source>
        <dbReference type="ARBA" id="ARBA00022737"/>
    </source>
</evidence>
<evidence type="ECO:0000256" key="10">
    <source>
        <dbReference type="NCBIfam" id="TIGR00187"/>
    </source>
</evidence>
<evidence type="ECO:0000256" key="3">
    <source>
        <dbReference type="ARBA" id="ARBA00004887"/>
    </source>
</evidence>
<dbReference type="SUPFAM" id="SSF63380">
    <property type="entry name" value="Riboflavin synthase domain-like"/>
    <property type="match status" value="2"/>
</dbReference>
<evidence type="ECO:0000256" key="4">
    <source>
        <dbReference type="ARBA" id="ARBA00011233"/>
    </source>
</evidence>
<keyword evidence="7" id="KW-0686">Riboflavin biosynthesis</keyword>
<feature type="domain" description="Lumazine-binding" evidence="12">
    <location>
        <begin position="97"/>
        <end position="193"/>
    </location>
</feature>
<evidence type="ECO:0000256" key="1">
    <source>
        <dbReference type="ARBA" id="ARBA00000968"/>
    </source>
</evidence>
<evidence type="ECO:0000256" key="7">
    <source>
        <dbReference type="ARBA" id="ARBA00022619"/>
    </source>
</evidence>
<dbReference type="GO" id="GO:0004746">
    <property type="term" value="F:riboflavin synthase activity"/>
    <property type="evidence" value="ECO:0007669"/>
    <property type="project" value="UniProtKB-UniRule"/>
</dbReference>
<dbReference type="Gene3D" id="2.40.30.20">
    <property type="match status" value="2"/>
</dbReference>
<gene>
    <name evidence="13" type="primary">ribE</name>
    <name evidence="13" type="ORF">HHU08_12580</name>
</gene>
<evidence type="ECO:0000256" key="6">
    <source>
        <dbReference type="ARBA" id="ARBA00013950"/>
    </source>
</evidence>
<comment type="catalytic activity">
    <reaction evidence="1">
        <text>2 6,7-dimethyl-8-(1-D-ribityl)lumazine + H(+) = 5-amino-6-(D-ribitylamino)uracil + riboflavin</text>
        <dbReference type="Rhea" id="RHEA:20772"/>
        <dbReference type="ChEBI" id="CHEBI:15378"/>
        <dbReference type="ChEBI" id="CHEBI:15934"/>
        <dbReference type="ChEBI" id="CHEBI:57986"/>
        <dbReference type="ChEBI" id="CHEBI:58201"/>
        <dbReference type="EC" id="2.5.1.9"/>
    </reaction>
</comment>
<dbReference type="PROSITE" id="PS51177">
    <property type="entry name" value="LUMAZINE_BIND"/>
    <property type="match status" value="2"/>
</dbReference>
<feature type="repeat" description="Lumazine-binding" evidence="11">
    <location>
        <begin position="1"/>
        <end position="96"/>
    </location>
</feature>
<feature type="domain" description="Lumazine-binding" evidence="12">
    <location>
        <begin position="1"/>
        <end position="96"/>
    </location>
</feature>
<dbReference type="PANTHER" id="PTHR21098">
    <property type="entry name" value="RIBOFLAVIN SYNTHASE ALPHA CHAIN"/>
    <property type="match status" value="1"/>
</dbReference>
<dbReference type="AlphaFoldDB" id="A0A7Y0K8K4"/>
<keyword evidence="14" id="KW-1185">Reference proteome</keyword>
<dbReference type="EC" id="2.5.1.9" evidence="5 10"/>
<dbReference type="FunFam" id="2.40.30.20:FF:000003">
    <property type="entry name" value="Riboflavin synthase, alpha subunit"/>
    <property type="match status" value="1"/>
</dbReference>
<dbReference type="Proteomes" id="UP000588491">
    <property type="component" value="Unassembled WGS sequence"/>
</dbReference>
<keyword evidence="8 13" id="KW-0808">Transferase</keyword>
<evidence type="ECO:0000256" key="5">
    <source>
        <dbReference type="ARBA" id="ARBA00012827"/>
    </source>
</evidence>
<dbReference type="NCBIfam" id="TIGR00187">
    <property type="entry name" value="ribE"/>
    <property type="match status" value="1"/>
</dbReference>
<reference evidence="13 14" key="1">
    <citation type="submission" date="2020-04" db="EMBL/GenBank/DDBJ databases">
        <title>Bacillus sp. UniB3 isolated from commercial digestive syrup.</title>
        <authorList>
            <person name="Thorat V."/>
            <person name="Kirdat K."/>
            <person name="Tiwarekar B."/>
            <person name="Yadav A."/>
        </authorList>
    </citation>
    <scope>NUCLEOTIDE SEQUENCE [LARGE SCALE GENOMIC DNA]</scope>
    <source>
        <strain evidence="13 14">UniB3</strain>
    </source>
</reference>
<evidence type="ECO:0000313" key="14">
    <source>
        <dbReference type="Proteomes" id="UP000588491"/>
    </source>
</evidence>
<dbReference type="FunFam" id="2.40.30.20:FF:000004">
    <property type="entry name" value="Riboflavin synthase, alpha subunit"/>
    <property type="match status" value="1"/>
</dbReference>
<name>A0A7Y0K8K4_9BACI</name>
<dbReference type="InterPro" id="IPR023366">
    <property type="entry name" value="ATP_synth_asu-like_sf"/>
</dbReference>
<protein>
    <recommendedName>
        <fullName evidence="6 10">Riboflavin synthase</fullName>
        <ecNumber evidence="5 10">2.5.1.9</ecNumber>
    </recommendedName>
</protein>
<sequence>MFTGLVEELGVVKHSKKTGHTISLSIQADRIMEDIKIGDSIAVNGACLTVTSFNKGWFTVDVMPNTFYDTTLQHLKNGQSVNLERAMLANGRFGGHFVSGHVDCTGTILSTENIENSTLVEIRIPEDKVHLTMEKGSITIDGTSLTIFKTTANSIFVSLIPHTSIVSIIGHKRKGDLVNIEFDLLAKYFHSLMARSKEPLIKTESKLNASFLKENGFF</sequence>
<organism evidence="13 14">
    <name type="scientific">Niallia alba</name>
    <dbReference type="NCBI Taxonomy" id="2729105"/>
    <lineage>
        <taxon>Bacteria</taxon>
        <taxon>Bacillati</taxon>
        <taxon>Bacillota</taxon>
        <taxon>Bacilli</taxon>
        <taxon>Bacillales</taxon>
        <taxon>Bacillaceae</taxon>
        <taxon>Niallia</taxon>
    </lineage>
</organism>
<dbReference type="Pfam" id="PF00677">
    <property type="entry name" value="Lum_binding"/>
    <property type="match status" value="2"/>
</dbReference>
<proteinExistence type="predicted"/>
<dbReference type="RefSeq" id="WP_016203743.1">
    <property type="nucleotide sequence ID" value="NZ_JABBPK010000001.1"/>
</dbReference>
<evidence type="ECO:0000256" key="2">
    <source>
        <dbReference type="ARBA" id="ARBA00002803"/>
    </source>
</evidence>
<dbReference type="NCBIfam" id="NF006767">
    <property type="entry name" value="PRK09289.1"/>
    <property type="match status" value="1"/>
</dbReference>
<dbReference type="PIRSF" id="PIRSF000498">
    <property type="entry name" value="Riboflavin_syn_A"/>
    <property type="match status" value="1"/>
</dbReference>
<dbReference type="InterPro" id="IPR026017">
    <property type="entry name" value="Lumazine-bd_dom"/>
</dbReference>
<keyword evidence="9" id="KW-0677">Repeat</keyword>
<evidence type="ECO:0000313" key="13">
    <source>
        <dbReference type="EMBL" id="NMO77834.1"/>
    </source>
</evidence>
<accession>A0A7Y0K8K4</accession>
<comment type="pathway">
    <text evidence="3">Cofactor biosynthesis; riboflavin biosynthesis; riboflavin from 2-hydroxy-3-oxobutyl phosphate and 5-amino-6-(D-ribitylamino)uracil: step 2/2.</text>
</comment>
<comment type="subunit">
    <text evidence="4">Homotrimer.</text>
</comment>
<evidence type="ECO:0000259" key="12">
    <source>
        <dbReference type="PROSITE" id="PS51177"/>
    </source>
</evidence>
<dbReference type="EMBL" id="JABBPK010000001">
    <property type="protein sequence ID" value="NMO77834.1"/>
    <property type="molecule type" value="Genomic_DNA"/>
</dbReference>
<dbReference type="PANTHER" id="PTHR21098:SF12">
    <property type="entry name" value="RIBOFLAVIN SYNTHASE"/>
    <property type="match status" value="1"/>
</dbReference>
<dbReference type="GO" id="GO:0009231">
    <property type="term" value="P:riboflavin biosynthetic process"/>
    <property type="evidence" value="ECO:0007669"/>
    <property type="project" value="UniProtKB-KW"/>
</dbReference>
<comment type="caution">
    <text evidence="13">The sequence shown here is derived from an EMBL/GenBank/DDBJ whole genome shotgun (WGS) entry which is preliminary data.</text>
</comment>
<evidence type="ECO:0000256" key="11">
    <source>
        <dbReference type="PROSITE-ProRule" id="PRU00524"/>
    </source>
</evidence>
<comment type="function">
    <text evidence="2">Catalyzes the dismutation of two molecules of 6,7-dimethyl-8-ribityllumazine, resulting in the formation of riboflavin and 5-amino-6-(D-ribitylamino)uracil.</text>
</comment>
<feature type="repeat" description="Lumazine-binding" evidence="11">
    <location>
        <begin position="97"/>
        <end position="193"/>
    </location>
</feature>
<dbReference type="InterPro" id="IPR001783">
    <property type="entry name" value="Lumazine-bd"/>
</dbReference>
<evidence type="ECO:0000256" key="8">
    <source>
        <dbReference type="ARBA" id="ARBA00022679"/>
    </source>
</evidence>
<dbReference type="InterPro" id="IPR017938">
    <property type="entry name" value="Riboflavin_synthase-like_b-brl"/>
</dbReference>